<dbReference type="PANTHER" id="PTHR36169:SF1">
    <property type="entry name" value="ACETATE KINASE EUTQ"/>
    <property type="match status" value="1"/>
</dbReference>
<dbReference type="SUPFAM" id="SSF51182">
    <property type="entry name" value="RmlC-like cupins"/>
    <property type="match status" value="1"/>
</dbReference>
<evidence type="ECO:0000313" key="2">
    <source>
        <dbReference type="Proteomes" id="UP000246740"/>
    </source>
</evidence>
<dbReference type="InterPro" id="IPR014710">
    <property type="entry name" value="RmlC-like_jellyroll"/>
</dbReference>
<gene>
    <name evidence="1" type="ORF">BCV70DRAFT_197691</name>
</gene>
<keyword evidence="2" id="KW-1185">Reference proteome</keyword>
<evidence type="ECO:0008006" key="3">
    <source>
        <dbReference type="Google" id="ProtNLM"/>
    </source>
</evidence>
<dbReference type="Proteomes" id="UP000246740">
    <property type="component" value="Unassembled WGS sequence"/>
</dbReference>
<evidence type="ECO:0000313" key="1">
    <source>
        <dbReference type="EMBL" id="PWZ03479.1"/>
    </source>
</evidence>
<dbReference type="AlphaFoldDB" id="A0A317Y1H7"/>
<name>A0A317Y1H7_9BASI</name>
<dbReference type="InterPro" id="IPR010424">
    <property type="entry name" value="EutQ"/>
</dbReference>
<proteinExistence type="predicted"/>
<dbReference type="InParanoid" id="A0A317Y1H7"/>
<dbReference type="EMBL" id="KZ819188">
    <property type="protein sequence ID" value="PWZ03479.1"/>
    <property type="molecule type" value="Genomic_DNA"/>
</dbReference>
<organism evidence="1 2">
    <name type="scientific">Testicularia cyperi</name>
    <dbReference type="NCBI Taxonomy" id="1882483"/>
    <lineage>
        <taxon>Eukaryota</taxon>
        <taxon>Fungi</taxon>
        <taxon>Dikarya</taxon>
        <taxon>Basidiomycota</taxon>
        <taxon>Ustilaginomycotina</taxon>
        <taxon>Ustilaginomycetes</taxon>
        <taxon>Ustilaginales</taxon>
        <taxon>Anthracoideaceae</taxon>
        <taxon>Testicularia</taxon>
    </lineage>
</organism>
<reference evidence="1 2" key="1">
    <citation type="journal article" date="2018" name="Mol. Biol. Evol.">
        <title>Broad Genomic Sampling Reveals a Smut Pathogenic Ancestry of the Fungal Clade Ustilaginomycotina.</title>
        <authorList>
            <person name="Kijpornyongpan T."/>
            <person name="Mondo S.J."/>
            <person name="Barry K."/>
            <person name="Sandor L."/>
            <person name="Lee J."/>
            <person name="Lipzen A."/>
            <person name="Pangilinan J."/>
            <person name="LaButti K."/>
            <person name="Hainaut M."/>
            <person name="Henrissat B."/>
            <person name="Grigoriev I.V."/>
            <person name="Spatafora J.W."/>
            <person name="Aime M.C."/>
        </authorList>
    </citation>
    <scope>NUCLEOTIDE SEQUENCE [LARGE SCALE GENOMIC DNA]</scope>
    <source>
        <strain evidence="1 2">MCA 3645</strain>
    </source>
</reference>
<protein>
    <recommendedName>
        <fullName evidence="3">(S)-ureidoglycine aminohydrolase cupin domain-containing protein</fullName>
    </recommendedName>
</protein>
<dbReference type="Pfam" id="PF06249">
    <property type="entry name" value="EutQ"/>
    <property type="match status" value="1"/>
</dbReference>
<dbReference type="PANTHER" id="PTHR36169">
    <property type="entry name" value="ETHANOLAMINE UTILIZATION PROTEIN EUTQ"/>
    <property type="match status" value="1"/>
</dbReference>
<dbReference type="Gene3D" id="2.60.120.10">
    <property type="entry name" value="Jelly Rolls"/>
    <property type="match status" value="1"/>
</dbReference>
<sequence length="118" mass="12512">MTATPKITVTPGAIKACKLTDLGFAGALGEILSSTSNNLTCGVYEQKAFDKPLNFTYKYDEVKLVLDGELHVKDLGTGETVIAKQGDVLNISKGGEFDFSSPSFARTFFVGARGAGEL</sequence>
<accession>A0A317Y1H7</accession>
<dbReference type="InterPro" id="IPR011051">
    <property type="entry name" value="RmlC_Cupin_sf"/>
</dbReference>
<dbReference type="OrthoDB" id="3346152at2759"/>